<dbReference type="InterPro" id="IPR024498">
    <property type="entry name" value="DUF2786"/>
</dbReference>
<feature type="compositionally biased region" description="Basic residues" evidence="1">
    <location>
        <begin position="1"/>
        <end position="17"/>
    </location>
</feature>
<evidence type="ECO:0000313" key="5">
    <source>
        <dbReference type="Proteomes" id="UP000636918"/>
    </source>
</evidence>
<evidence type="ECO:0000259" key="3">
    <source>
        <dbReference type="Pfam" id="PF23771"/>
    </source>
</evidence>
<organism evidence="4 5">
    <name type="scientific">Nocardioides baculatus</name>
    <dbReference type="NCBI Taxonomy" id="2801337"/>
    <lineage>
        <taxon>Bacteria</taxon>
        <taxon>Bacillati</taxon>
        <taxon>Actinomycetota</taxon>
        <taxon>Actinomycetes</taxon>
        <taxon>Propionibacteriales</taxon>
        <taxon>Nocardioidaceae</taxon>
        <taxon>Nocardioides</taxon>
    </lineage>
</organism>
<dbReference type="Pfam" id="PF10979">
    <property type="entry name" value="DUF2786"/>
    <property type="match status" value="1"/>
</dbReference>
<reference evidence="4 5" key="1">
    <citation type="submission" date="2021-01" db="EMBL/GenBank/DDBJ databases">
        <title>Genome seq and assembly of Nocardiodes sp. G10.</title>
        <authorList>
            <person name="Chhetri G."/>
        </authorList>
    </citation>
    <scope>NUCLEOTIDE SEQUENCE [LARGE SCALE GENOMIC DNA]</scope>
    <source>
        <strain evidence="4 5">G10</strain>
    </source>
</reference>
<accession>A0ABS1LC29</accession>
<dbReference type="InterPro" id="IPR055592">
    <property type="entry name" value="DUF7168"/>
</dbReference>
<feature type="domain" description="DUF2786" evidence="2">
    <location>
        <begin position="196"/>
        <end position="233"/>
    </location>
</feature>
<feature type="region of interest" description="Disordered" evidence="1">
    <location>
        <begin position="1"/>
        <end position="43"/>
    </location>
</feature>
<evidence type="ECO:0000313" key="4">
    <source>
        <dbReference type="EMBL" id="MBL0749261.1"/>
    </source>
</evidence>
<evidence type="ECO:0000256" key="1">
    <source>
        <dbReference type="SAM" id="MobiDB-lite"/>
    </source>
</evidence>
<dbReference type="EMBL" id="JAERSG010000005">
    <property type="protein sequence ID" value="MBL0749261.1"/>
    <property type="molecule type" value="Genomic_DNA"/>
</dbReference>
<protein>
    <submittedName>
        <fullName evidence="4">DUF2786 domain-containing protein</fullName>
    </submittedName>
</protein>
<keyword evidence="5" id="KW-1185">Reference proteome</keyword>
<dbReference type="Pfam" id="PF23771">
    <property type="entry name" value="DUF7168"/>
    <property type="match status" value="1"/>
</dbReference>
<evidence type="ECO:0000259" key="2">
    <source>
        <dbReference type="Pfam" id="PF10979"/>
    </source>
</evidence>
<proteinExistence type="predicted"/>
<sequence>MGVNNRKRRAAKQRKQQRYQQQRIREEGDEPERPAEGWDAESAAAEVERHVHRALRALGRKKPTESEVTLFADLLLRWAAPYPAFVVEIVLHDAVYAVVAGGWSPEDLAQLVTRNVGPTRLPLLAGALREDERVRPRGQEWRDAIERMDDQPLPRVAHSAAVAPLLGLAALLRATPVLTDSIAATAASSGPEHPKLAKVRALLAKAESTEFDEEAEALTAKAQELISRYALDRLLAQGPTHDHTDVEVRRLWLDPPYVRPKTLLVSAVASANRCRAAGADRLGFSIVVGAAADLDAVELLLTSLLVQADAAMLRHGRRTSASGSTRTKSFRQSFLTAYATRIGERLSEANAVAARAAGAALLPVLRSQEVKVAEEFERLVPHSIGRAASVSNSGGWIAGLAAADLAALDVGARLNQAG</sequence>
<feature type="compositionally biased region" description="Basic and acidic residues" evidence="1">
    <location>
        <begin position="23"/>
        <end position="36"/>
    </location>
</feature>
<comment type="caution">
    <text evidence="4">The sequence shown here is derived from an EMBL/GenBank/DDBJ whole genome shotgun (WGS) entry which is preliminary data.</text>
</comment>
<name>A0ABS1LC29_9ACTN</name>
<gene>
    <name evidence="4" type="ORF">JI751_16695</name>
</gene>
<dbReference type="RefSeq" id="WP_201939077.1">
    <property type="nucleotide sequence ID" value="NZ_JAERSG010000005.1"/>
</dbReference>
<feature type="domain" description="DUF7168" evidence="3">
    <location>
        <begin position="261"/>
        <end position="362"/>
    </location>
</feature>
<dbReference type="Proteomes" id="UP000636918">
    <property type="component" value="Unassembled WGS sequence"/>
</dbReference>